<sequence>MTLRLRVDVKANSNPRNLLIFEEKKKGDVYIRLKSGVQIGMPPNEILIHQDRYSIHPSPISPTYTTVKKTFELKDETKITQSALTNAVKRKTGFAHIFTHRYSDLSAPLYDVQADCRDVIELGDFDASKMALVVGLFVGHPDLIFPANSPTVGVDTFTSSKFRFVVCSTWLTIPAGLSSWTKSSITFPPELCGSVETQDSARQRMVGESPEACMELFQALTLELAANLLESHIAVSPDEDTRVWLQSELDKLLRAPWYTI</sequence>
<dbReference type="Proteomes" id="UP000251205">
    <property type="component" value="Unassembled WGS sequence"/>
</dbReference>
<proteinExistence type="predicted"/>
<dbReference type="RefSeq" id="WP_112342634.1">
    <property type="nucleotide sequence ID" value="NZ_QMKK01000037.1"/>
</dbReference>
<gene>
    <name evidence="1" type="ORF">DQ393_15380</name>
</gene>
<dbReference type="EMBL" id="QMKK01000037">
    <property type="protein sequence ID" value="RAX40751.1"/>
    <property type="molecule type" value="Genomic_DNA"/>
</dbReference>
<organism evidence="1 2">
    <name type="scientific">Rhizobium tropici</name>
    <dbReference type="NCBI Taxonomy" id="398"/>
    <lineage>
        <taxon>Bacteria</taxon>
        <taxon>Pseudomonadati</taxon>
        <taxon>Pseudomonadota</taxon>
        <taxon>Alphaproteobacteria</taxon>
        <taxon>Hyphomicrobiales</taxon>
        <taxon>Rhizobiaceae</taxon>
        <taxon>Rhizobium/Agrobacterium group</taxon>
        <taxon>Rhizobium</taxon>
    </lineage>
</organism>
<reference evidence="1 2" key="1">
    <citation type="submission" date="2018-06" db="EMBL/GenBank/DDBJ databases">
        <title>Whole Genome Sequence of an efficient microsymbiont, Rhizobium tropici.</title>
        <authorList>
            <person name="Srinivasan R."/>
            <person name="Singh H.V."/>
            <person name="Srivastava R."/>
            <person name="Kumari B."/>
            <person name="Radhakrishna A."/>
        </authorList>
    </citation>
    <scope>NUCLEOTIDE SEQUENCE [LARGE SCALE GENOMIC DNA]</scope>
    <source>
        <strain evidence="1 2">IGFRI Rhizo-19</strain>
    </source>
</reference>
<comment type="caution">
    <text evidence="1">The sequence shown here is derived from an EMBL/GenBank/DDBJ whole genome shotgun (WGS) entry which is preliminary data.</text>
</comment>
<protein>
    <submittedName>
        <fullName evidence="1">Uncharacterized protein</fullName>
    </submittedName>
</protein>
<dbReference type="OrthoDB" id="9256169at2"/>
<dbReference type="AlphaFoldDB" id="A0A329YA09"/>
<evidence type="ECO:0000313" key="1">
    <source>
        <dbReference type="EMBL" id="RAX40751.1"/>
    </source>
</evidence>
<name>A0A329YA09_RHITR</name>
<evidence type="ECO:0000313" key="2">
    <source>
        <dbReference type="Proteomes" id="UP000251205"/>
    </source>
</evidence>
<accession>A0A329YA09</accession>